<sequence>MQVPSATPARPVRSLAVSVIVASALVLAAITATSSVEAADSSVTIWGSAAPSSVALDPDVASVELGTRFTAGDDGIVTAIRFYKSPGVTGKHTATLWSSSGAKLAGVVFASETASGWQAAKLATPVELEAGTTYVVSYRVPEGGRYSSTANYSGSSMTSSLGISANSGVYTYAKPGTVPAASWRSSQYWVDVVYVPDSPPNPTPYATPSATSAPLATPTSTPTAAFEPVPTPTPASEAQAGPLCRGFEKWSDPTSWGSAGVPKANSSVTVPAGASIQVDVTVPHLNSVVVPAKTTLCFPDRPALFSAKQIVVMGHLIAGTASTPLKSEVTIRLEGGVNGKDNYLLTGQAASAIAAYNAAHKNDCTSGTGSCVNIGTGAGTNLLLALDGGVLDLHGQTVGTTWTELATTAKARSSTLALQDPVKWKPGDTIAVASSYQDWNKQEKAVVRSVSSDGKTVTLAAPLANAHAAISTCQTLTGATRCVDERAEVGLLTHNLKIVGPANTAAHDGFGGQTMVAAGGQIHIASAELTNMGQKGVVGRYPIHFHIVGDAGSQSSVENVSLHDNFNRQVTIHGTNNVQVSGTVSYLTYGHSFMFEDGFEVRNVLTKNLVMGSEFNPVASQRVRPSDAVPSDFWMSNPNNDLIGNHAAGGDGNGIWFDFGPDNFNVWQALATRFGTVNDNVAHSHDEVPGLDLASDHESGNGIFVGGYQGQPSTRMAANRNSAWKNSGFGFWIDGLIDFKASTAANNRIGATLQNAAMTGGLFVGTTANTGGDARSEASLAAEGSGLLRPYHGASDFDDIWLAGFGGTDSTKYMSAFSDGGAGISDHPPRIRNIKFFGPGFRVFYEACPFNEGSAKKWGTCYWGLEHGGNSHALVDLDGSIVGDGKPIIITNSSPFMRPTGARFLYPNLVDQPSWGTTSRGLITPPGARYVAFEVREASGPIKMTRDSDGAVNEEGSGNFWTMAKTGERYFLSNVPTFFNLSGNYAGYVDVYMNMPKSPQKVGRGGWDEHGRAAQPKASSLANLGKDGVWWWGSGKLYIRMSIDGSDVPFGKAGDESSLNYHGGMYWSVIP</sequence>
<organism evidence="8 9">
    <name type="scientific">Microbacterium deminutum</name>
    <dbReference type="NCBI Taxonomy" id="344164"/>
    <lineage>
        <taxon>Bacteria</taxon>
        <taxon>Bacillati</taxon>
        <taxon>Actinomycetota</taxon>
        <taxon>Actinomycetes</taxon>
        <taxon>Micrococcales</taxon>
        <taxon>Microbacteriaceae</taxon>
        <taxon>Microbacterium</taxon>
    </lineage>
</organism>
<dbReference type="SUPFAM" id="SSF51126">
    <property type="entry name" value="Pectin lyase-like"/>
    <property type="match status" value="1"/>
</dbReference>
<dbReference type="InterPro" id="IPR025141">
    <property type="entry name" value="DUF4082"/>
</dbReference>
<feature type="domain" description="G8" evidence="7">
    <location>
        <begin position="254"/>
        <end position="407"/>
    </location>
</feature>
<keyword evidence="4" id="KW-0325">Glycoprotein</keyword>
<evidence type="ECO:0000259" key="7">
    <source>
        <dbReference type="PROSITE" id="PS51484"/>
    </source>
</evidence>
<comment type="subcellular location">
    <subcellularLocation>
        <location evidence="1">Cell membrane</location>
    </subcellularLocation>
</comment>
<feature type="signal peptide" evidence="6">
    <location>
        <begin position="1"/>
        <end position="38"/>
    </location>
</feature>
<comment type="caution">
    <text evidence="8">The sequence shown here is derived from an EMBL/GenBank/DDBJ whole genome shotgun (WGS) entry which is preliminary data.</text>
</comment>
<dbReference type="SMART" id="SM01225">
    <property type="entry name" value="G8"/>
    <property type="match status" value="1"/>
</dbReference>
<dbReference type="Proteomes" id="UP001499933">
    <property type="component" value="Unassembled WGS sequence"/>
</dbReference>
<dbReference type="Pfam" id="PF13313">
    <property type="entry name" value="DUF4082"/>
    <property type="match status" value="1"/>
</dbReference>
<name>A0ABN2QKS6_9MICO</name>
<evidence type="ECO:0000313" key="9">
    <source>
        <dbReference type="Proteomes" id="UP001499933"/>
    </source>
</evidence>
<feature type="compositionally biased region" description="Low complexity" evidence="5">
    <location>
        <begin position="206"/>
        <end position="225"/>
    </location>
</feature>
<dbReference type="PANTHER" id="PTHR46769:SF2">
    <property type="entry name" value="FIBROCYSTIN-L ISOFORM 2 PRECURSOR-RELATED"/>
    <property type="match status" value="1"/>
</dbReference>
<evidence type="ECO:0000256" key="3">
    <source>
        <dbReference type="ARBA" id="ARBA00022729"/>
    </source>
</evidence>
<keyword evidence="2" id="KW-1003">Cell membrane</keyword>
<protein>
    <recommendedName>
        <fullName evidence="7">G8 domain-containing protein</fullName>
    </recommendedName>
</protein>
<dbReference type="InterPro" id="IPR019316">
    <property type="entry name" value="G8_domain"/>
</dbReference>
<dbReference type="PANTHER" id="PTHR46769">
    <property type="entry name" value="POLYCYSTIC KIDNEY AND HEPATIC DISEASE 1 (AUTOSOMAL RECESSIVE)-LIKE 1"/>
    <property type="match status" value="1"/>
</dbReference>
<dbReference type="Pfam" id="PF24606">
    <property type="entry name" value="CEMIP_beta-hel"/>
    <property type="match status" value="1"/>
</dbReference>
<dbReference type="InterPro" id="IPR011050">
    <property type="entry name" value="Pectin_lyase_fold/virulence"/>
</dbReference>
<keyword evidence="3 6" id="KW-0732">Signal</keyword>
<dbReference type="InterPro" id="IPR055401">
    <property type="entry name" value="CEMIP_beta-hel_dom"/>
</dbReference>
<dbReference type="InterPro" id="IPR052387">
    <property type="entry name" value="Fibrocystin"/>
</dbReference>
<feature type="region of interest" description="Disordered" evidence="5">
    <location>
        <begin position="204"/>
        <end position="239"/>
    </location>
</feature>
<evidence type="ECO:0000256" key="1">
    <source>
        <dbReference type="ARBA" id="ARBA00004236"/>
    </source>
</evidence>
<evidence type="ECO:0000313" key="8">
    <source>
        <dbReference type="EMBL" id="GAA1954017.1"/>
    </source>
</evidence>
<evidence type="ECO:0000256" key="6">
    <source>
        <dbReference type="SAM" id="SignalP"/>
    </source>
</evidence>
<evidence type="ECO:0000256" key="5">
    <source>
        <dbReference type="SAM" id="MobiDB-lite"/>
    </source>
</evidence>
<accession>A0ABN2QKS6</accession>
<feature type="chain" id="PRO_5046849433" description="G8 domain-containing protein" evidence="6">
    <location>
        <begin position="39"/>
        <end position="1071"/>
    </location>
</feature>
<evidence type="ECO:0000256" key="4">
    <source>
        <dbReference type="ARBA" id="ARBA00023180"/>
    </source>
</evidence>
<dbReference type="PROSITE" id="PS51484">
    <property type="entry name" value="G8"/>
    <property type="match status" value="1"/>
</dbReference>
<gene>
    <name evidence="8" type="ORF">GCM10009776_14900</name>
</gene>
<dbReference type="RefSeq" id="WP_425561250.1">
    <property type="nucleotide sequence ID" value="NZ_BAAAOG010000002.1"/>
</dbReference>
<dbReference type="EMBL" id="BAAAOG010000002">
    <property type="protein sequence ID" value="GAA1954017.1"/>
    <property type="molecule type" value="Genomic_DNA"/>
</dbReference>
<keyword evidence="2" id="KW-0472">Membrane</keyword>
<reference evidence="8 9" key="1">
    <citation type="journal article" date="2019" name="Int. J. Syst. Evol. Microbiol.">
        <title>The Global Catalogue of Microorganisms (GCM) 10K type strain sequencing project: providing services to taxonomists for standard genome sequencing and annotation.</title>
        <authorList>
            <consortium name="The Broad Institute Genomics Platform"/>
            <consortium name="The Broad Institute Genome Sequencing Center for Infectious Disease"/>
            <person name="Wu L."/>
            <person name="Ma J."/>
        </authorList>
    </citation>
    <scope>NUCLEOTIDE SEQUENCE [LARGE SCALE GENOMIC DNA]</scope>
    <source>
        <strain evidence="8 9">JCM 14901</strain>
    </source>
</reference>
<keyword evidence="9" id="KW-1185">Reference proteome</keyword>
<evidence type="ECO:0000256" key="2">
    <source>
        <dbReference type="ARBA" id="ARBA00022475"/>
    </source>
</evidence>
<proteinExistence type="predicted"/>
<dbReference type="Pfam" id="PF10162">
    <property type="entry name" value="G8"/>
    <property type="match status" value="1"/>
</dbReference>